<organism evidence="1 2">
    <name type="scientific">Mycena pura</name>
    <dbReference type="NCBI Taxonomy" id="153505"/>
    <lineage>
        <taxon>Eukaryota</taxon>
        <taxon>Fungi</taxon>
        <taxon>Dikarya</taxon>
        <taxon>Basidiomycota</taxon>
        <taxon>Agaricomycotina</taxon>
        <taxon>Agaricomycetes</taxon>
        <taxon>Agaricomycetidae</taxon>
        <taxon>Agaricales</taxon>
        <taxon>Marasmiineae</taxon>
        <taxon>Mycenaceae</taxon>
        <taxon>Mycena</taxon>
    </lineage>
</organism>
<comment type="caution">
    <text evidence="1">The sequence shown here is derived from an EMBL/GenBank/DDBJ whole genome shotgun (WGS) entry which is preliminary data.</text>
</comment>
<accession>A0AAD6VJV8</accession>
<name>A0AAD6VJV8_9AGAR</name>
<gene>
    <name evidence="1" type="ORF">GGX14DRAFT_359594</name>
</gene>
<evidence type="ECO:0000313" key="1">
    <source>
        <dbReference type="EMBL" id="KAJ7215343.1"/>
    </source>
</evidence>
<sequence>MGDRVRSASPRRTPLPVQNAPFFWQGASPSDGVAACAICLGRHRHNVKDCQSETLWNGSTPARTKRNQEGRLVNSRNDVICLGWQRPSGCTRNHSSRHECSGCGSPNHGAQKCYLAQKV</sequence>
<protein>
    <submittedName>
        <fullName evidence="1">Uncharacterized protein</fullName>
    </submittedName>
</protein>
<dbReference type="EMBL" id="JARJCW010000017">
    <property type="protein sequence ID" value="KAJ7215343.1"/>
    <property type="molecule type" value="Genomic_DNA"/>
</dbReference>
<dbReference type="AlphaFoldDB" id="A0AAD6VJV8"/>
<evidence type="ECO:0000313" key="2">
    <source>
        <dbReference type="Proteomes" id="UP001219525"/>
    </source>
</evidence>
<reference evidence="1" key="1">
    <citation type="submission" date="2023-03" db="EMBL/GenBank/DDBJ databases">
        <title>Massive genome expansion in bonnet fungi (Mycena s.s.) driven by repeated elements and novel gene families across ecological guilds.</title>
        <authorList>
            <consortium name="Lawrence Berkeley National Laboratory"/>
            <person name="Harder C.B."/>
            <person name="Miyauchi S."/>
            <person name="Viragh M."/>
            <person name="Kuo A."/>
            <person name="Thoen E."/>
            <person name="Andreopoulos B."/>
            <person name="Lu D."/>
            <person name="Skrede I."/>
            <person name="Drula E."/>
            <person name="Henrissat B."/>
            <person name="Morin E."/>
            <person name="Kohler A."/>
            <person name="Barry K."/>
            <person name="LaButti K."/>
            <person name="Morin E."/>
            <person name="Salamov A."/>
            <person name="Lipzen A."/>
            <person name="Mereny Z."/>
            <person name="Hegedus B."/>
            <person name="Baldrian P."/>
            <person name="Stursova M."/>
            <person name="Weitz H."/>
            <person name="Taylor A."/>
            <person name="Grigoriev I.V."/>
            <person name="Nagy L.G."/>
            <person name="Martin F."/>
            <person name="Kauserud H."/>
        </authorList>
    </citation>
    <scope>NUCLEOTIDE SEQUENCE</scope>
    <source>
        <strain evidence="1">9144</strain>
    </source>
</reference>
<keyword evidence="2" id="KW-1185">Reference proteome</keyword>
<proteinExistence type="predicted"/>
<dbReference type="Proteomes" id="UP001219525">
    <property type="component" value="Unassembled WGS sequence"/>
</dbReference>